<dbReference type="EMBL" id="BSOH01000015">
    <property type="protein sequence ID" value="GLR18211.1"/>
    <property type="molecule type" value="Genomic_DNA"/>
</dbReference>
<dbReference type="InterPro" id="IPR050855">
    <property type="entry name" value="NDM-1-like"/>
</dbReference>
<gene>
    <name evidence="3" type="ORF">GCM10007940_28260</name>
</gene>
<dbReference type="PANTHER" id="PTHR42951">
    <property type="entry name" value="METALLO-BETA-LACTAMASE DOMAIN-CONTAINING"/>
    <property type="match status" value="1"/>
</dbReference>
<evidence type="ECO:0000313" key="4">
    <source>
        <dbReference type="Proteomes" id="UP001156666"/>
    </source>
</evidence>
<dbReference type="InterPro" id="IPR001279">
    <property type="entry name" value="Metallo-B-lactamas"/>
</dbReference>
<evidence type="ECO:0000313" key="3">
    <source>
        <dbReference type="EMBL" id="GLR18211.1"/>
    </source>
</evidence>
<dbReference type="SMART" id="SM00849">
    <property type="entry name" value="Lactamase_B"/>
    <property type="match status" value="1"/>
</dbReference>
<dbReference type="InterPro" id="IPR006311">
    <property type="entry name" value="TAT_signal"/>
</dbReference>
<dbReference type="Pfam" id="PF00753">
    <property type="entry name" value="Lactamase_B"/>
    <property type="match status" value="1"/>
</dbReference>
<dbReference type="SUPFAM" id="SSF56281">
    <property type="entry name" value="Metallo-hydrolase/oxidoreductase"/>
    <property type="match status" value="1"/>
</dbReference>
<feature type="chain" id="PRO_5041274961" evidence="1">
    <location>
        <begin position="28"/>
        <end position="300"/>
    </location>
</feature>
<proteinExistence type="predicted"/>
<organism evidence="3 4">
    <name type="scientific">Portibacter lacus</name>
    <dbReference type="NCBI Taxonomy" id="1099794"/>
    <lineage>
        <taxon>Bacteria</taxon>
        <taxon>Pseudomonadati</taxon>
        <taxon>Bacteroidota</taxon>
        <taxon>Saprospiria</taxon>
        <taxon>Saprospirales</taxon>
        <taxon>Haliscomenobacteraceae</taxon>
        <taxon>Portibacter</taxon>
    </lineage>
</organism>
<reference evidence="3" key="2">
    <citation type="submission" date="2023-01" db="EMBL/GenBank/DDBJ databases">
        <title>Draft genome sequence of Portibacter lacus strain NBRC 108769.</title>
        <authorList>
            <person name="Sun Q."/>
            <person name="Mori K."/>
        </authorList>
    </citation>
    <scope>NUCLEOTIDE SEQUENCE</scope>
    <source>
        <strain evidence="3">NBRC 108769</strain>
    </source>
</reference>
<dbReference type="PANTHER" id="PTHR42951:SF20">
    <property type="entry name" value="BETA LACTAMASE"/>
    <property type="match status" value="1"/>
</dbReference>
<dbReference type="AlphaFoldDB" id="A0AA37SP32"/>
<keyword evidence="1" id="KW-0732">Signal</keyword>
<name>A0AA37SP32_9BACT</name>
<evidence type="ECO:0000256" key="1">
    <source>
        <dbReference type="SAM" id="SignalP"/>
    </source>
</evidence>
<protein>
    <submittedName>
        <fullName evidence="3">Cyclase</fullName>
    </submittedName>
</protein>
<sequence length="300" mass="33522">METTRRKFIQYSGLGVASLLFAPKAFASSFSTGEFKLLRNNVGYFTGSGGTIGWLVNKEGIVVVDSQFPDTANELIKEVRKQTDRKVNYLINTHHHGDHTAGNIAFKDIVEHVFAHENSKKNQERVAKERDIQDKQLYPDMTFKKEWSTKVGDETISCSYHGRGHTDGDIITHFENANVVHMGDLVFNRKFPYIDKSAGAHIGNWISILDNAVKKFDDDAKIICGHAGDGYDIVVNKEDIKAFTNYLEQLMLQVEKGITAGKSLDDMKSEMSIVAGAPDWKGKGIGRSLDAAYIELTEEK</sequence>
<feature type="signal peptide" evidence="1">
    <location>
        <begin position="1"/>
        <end position="27"/>
    </location>
</feature>
<comment type="caution">
    <text evidence="3">The sequence shown here is derived from an EMBL/GenBank/DDBJ whole genome shotgun (WGS) entry which is preliminary data.</text>
</comment>
<dbReference type="InterPro" id="IPR019546">
    <property type="entry name" value="TAT_signal_bac_arc"/>
</dbReference>
<accession>A0AA37SP32</accession>
<dbReference type="NCBIfam" id="TIGR01409">
    <property type="entry name" value="TAT_signal_seq"/>
    <property type="match status" value="1"/>
</dbReference>
<dbReference type="Proteomes" id="UP001156666">
    <property type="component" value="Unassembled WGS sequence"/>
</dbReference>
<reference evidence="3" key="1">
    <citation type="journal article" date="2014" name="Int. J. Syst. Evol. Microbiol.">
        <title>Complete genome sequence of Corynebacterium casei LMG S-19264T (=DSM 44701T), isolated from a smear-ripened cheese.</title>
        <authorList>
            <consortium name="US DOE Joint Genome Institute (JGI-PGF)"/>
            <person name="Walter F."/>
            <person name="Albersmeier A."/>
            <person name="Kalinowski J."/>
            <person name="Ruckert C."/>
        </authorList>
    </citation>
    <scope>NUCLEOTIDE SEQUENCE</scope>
    <source>
        <strain evidence="3">NBRC 108769</strain>
    </source>
</reference>
<keyword evidence="4" id="KW-1185">Reference proteome</keyword>
<feature type="domain" description="Metallo-beta-lactamase" evidence="2">
    <location>
        <begin position="50"/>
        <end position="226"/>
    </location>
</feature>
<dbReference type="PROSITE" id="PS51318">
    <property type="entry name" value="TAT"/>
    <property type="match status" value="1"/>
</dbReference>
<dbReference type="InterPro" id="IPR036866">
    <property type="entry name" value="RibonucZ/Hydroxyglut_hydro"/>
</dbReference>
<evidence type="ECO:0000259" key="2">
    <source>
        <dbReference type="SMART" id="SM00849"/>
    </source>
</evidence>
<dbReference type="RefSeq" id="WP_235294359.1">
    <property type="nucleotide sequence ID" value="NZ_BSOH01000015.1"/>
</dbReference>
<dbReference type="Gene3D" id="3.60.15.10">
    <property type="entry name" value="Ribonuclease Z/Hydroxyacylglutathione hydrolase-like"/>
    <property type="match status" value="1"/>
</dbReference>
<dbReference type="CDD" id="cd16282">
    <property type="entry name" value="metallo-hydrolase-like_MBL-fold"/>
    <property type="match status" value="1"/>
</dbReference>